<organism evidence="9 10">
    <name type="scientific">Candidatus Sulfobium mesophilum</name>
    <dbReference type="NCBI Taxonomy" id="2016548"/>
    <lineage>
        <taxon>Bacteria</taxon>
        <taxon>Pseudomonadati</taxon>
        <taxon>Nitrospirota</taxon>
        <taxon>Nitrospiria</taxon>
        <taxon>Nitrospirales</taxon>
        <taxon>Nitrospiraceae</taxon>
        <taxon>Candidatus Sulfobium</taxon>
    </lineage>
</organism>
<dbReference type="Pfam" id="PF00453">
    <property type="entry name" value="Ribosomal_L20"/>
    <property type="match status" value="1"/>
</dbReference>
<evidence type="ECO:0000256" key="8">
    <source>
        <dbReference type="RuleBase" id="RU000560"/>
    </source>
</evidence>
<evidence type="ECO:0000313" key="10">
    <source>
        <dbReference type="Proteomes" id="UP000245125"/>
    </source>
</evidence>
<dbReference type="NCBIfam" id="TIGR01032">
    <property type="entry name" value="rplT_bact"/>
    <property type="match status" value="1"/>
</dbReference>
<dbReference type="GO" id="GO:0000027">
    <property type="term" value="P:ribosomal large subunit assembly"/>
    <property type="evidence" value="ECO:0007669"/>
    <property type="project" value="UniProtKB-UniRule"/>
</dbReference>
<dbReference type="GO" id="GO:1990904">
    <property type="term" value="C:ribonucleoprotein complex"/>
    <property type="evidence" value="ECO:0007669"/>
    <property type="project" value="UniProtKB-KW"/>
</dbReference>
<dbReference type="InterPro" id="IPR035566">
    <property type="entry name" value="Ribosomal_protein_bL20_C"/>
</dbReference>
<dbReference type="GO" id="GO:0003735">
    <property type="term" value="F:structural constituent of ribosome"/>
    <property type="evidence" value="ECO:0007669"/>
    <property type="project" value="InterPro"/>
</dbReference>
<proteinExistence type="inferred from homology"/>
<dbReference type="Gene3D" id="1.10.1900.20">
    <property type="entry name" value="Ribosomal protein L20"/>
    <property type="match status" value="1"/>
</dbReference>
<keyword evidence="2 7" id="KW-0699">rRNA-binding</keyword>
<comment type="function">
    <text evidence="7 8">Binds directly to 23S ribosomal RNA and is necessary for the in vitro assembly process of the 50S ribosomal subunit. It is not involved in the protein synthesizing functions of that subunit.</text>
</comment>
<dbReference type="GO" id="GO:0005840">
    <property type="term" value="C:ribosome"/>
    <property type="evidence" value="ECO:0007669"/>
    <property type="project" value="UniProtKB-KW"/>
</dbReference>
<evidence type="ECO:0000256" key="5">
    <source>
        <dbReference type="ARBA" id="ARBA00023274"/>
    </source>
</evidence>
<name>A0A2U3QJA4_9BACT</name>
<evidence type="ECO:0000256" key="6">
    <source>
        <dbReference type="ARBA" id="ARBA00035172"/>
    </source>
</evidence>
<dbReference type="EMBL" id="OUUY01000105">
    <property type="protein sequence ID" value="SPQ01487.1"/>
    <property type="molecule type" value="Genomic_DNA"/>
</dbReference>
<protein>
    <recommendedName>
        <fullName evidence="6 7">Large ribosomal subunit protein bL20</fullName>
    </recommendedName>
</protein>
<dbReference type="SUPFAM" id="SSF74731">
    <property type="entry name" value="Ribosomal protein L20"/>
    <property type="match status" value="1"/>
</dbReference>
<dbReference type="GO" id="GO:0019843">
    <property type="term" value="F:rRNA binding"/>
    <property type="evidence" value="ECO:0007669"/>
    <property type="project" value="UniProtKB-UniRule"/>
</dbReference>
<evidence type="ECO:0000256" key="7">
    <source>
        <dbReference type="HAMAP-Rule" id="MF_00382"/>
    </source>
</evidence>
<sequence>MPRAKGGFKTRQRRKKILDRAKGYYGGRSRLYKTATEAVDKALQYAYHDRKTKKREFRSLWITRISAAVRAMGMNYSQFMHGLSKSDIALDRRSLADLAYSDPKAFSLIAEKVKTQLAS</sequence>
<keyword evidence="5 7" id="KW-0687">Ribonucleoprotein</keyword>
<comment type="similarity">
    <text evidence="1 7 8">Belongs to the bacterial ribosomal protein bL20 family.</text>
</comment>
<evidence type="ECO:0000256" key="1">
    <source>
        <dbReference type="ARBA" id="ARBA00007698"/>
    </source>
</evidence>
<reference evidence="10" key="1">
    <citation type="submission" date="2018-03" db="EMBL/GenBank/DDBJ databases">
        <authorList>
            <person name="Zecchin S."/>
        </authorList>
    </citation>
    <scope>NUCLEOTIDE SEQUENCE [LARGE SCALE GENOMIC DNA]</scope>
</reference>
<keyword evidence="10" id="KW-1185">Reference proteome</keyword>
<keyword evidence="4 7" id="KW-0689">Ribosomal protein</keyword>
<evidence type="ECO:0000256" key="2">
    <source>
        <dbReference type="ARBA" id="ARBA00022730"/>
    </source>
</evidence>
<evidence type="ECO:0000256" key="3">
    <source>
        <dbReference type="ARBA" id="ARBA00022884"/>
    </source>
</evidence>
<dbReference type="InterPro" id="IPR049946">
    <property type="entry name" value="RIBOSOMAL_L20_CS"/>
</dbReference>
<gene>
    <name evidence="7 9" type="primary">rplT</name>
    <name evidence="9" type="ORF">NBG4_570013</name>
</gene>
<evidence type="ECO:0000256" key="4">
    <source>
        <dbReference type="ARBA" id="ARBA00022980"/>
    </source>
</evidence>
<dbReference type="Gene3D" id="6.10.160.10">
    <property type="match status" value="1"/>
</dbReference>
<dbReference type="AlphaFoldDB" id="A0A2U3QJA4"/>
<dbReference type="PANTHER" id="PTHR10986">
    <property type="entry name" value="39S RIBOSOMAL PROTEIN L20"/>
    <property type="match status" value="1"/>
</dbReference>
<accession>A0A2U3QJA4</accession>
<dbReference type="HAMAP" id="MF_00382">
    <property type="entry name" value="Ribosomal_bL20"/>
    <property type="match status" value="1"/>
</dbReference>
<dbReference type="PRINTS" id="PR00062">
    <property type="entry name" value="RIBOSOMALL20"/>
</dbReference>
<dbReference type="CDD" id="cd07026">
    <property type="entry name" value="Ribosomal_L20"/>
    <property type="match status" value="1"/>
</dbReference>
<dbReference type="OrthoDB" id="9808966at2"/>
<dbReference type="GO" id="GO:0006412">
    <property type="term" value="P:translation"/>
    <property type="evidence" value="ECO:0007669"/>
    <property type="project" value="InterPro"/>
</dbReference>
<evidence type="ECO:0000313" key="9">
    <source>
        <dbReference type="EMBL" id="SPQ01487.1"/>
    </source>
</evidence>
<dbReference type="FunFam" id="1.10.1900.20:FF:000001">
    <property type="entry name" value="50S ribosomal protein L20"/>
    <property type="match status" value="1"/>
</dbReference>
<dbReference type="InterPro" id="IPR005813">
    <property type="entry name" value="Ribosomal_bL20"/>
</dbReference>
<keyword evidence="3 7" id="KW-0694">RNA-binding</keyword>
<dbReference type="Proteomes" id="UP000245125">
    <property type="component" value="Unassembled WGS sequence"/>
</dbReference>
<dbReference type="PROSITE" id="PS00937">
    <property type="entry name" value="RIBOSOMAL_L20"/>
    <property type="match status" value="1"/>
</dbReference>